<dbReference type="EMBL" id="JAIQCV010000005">
    <property type="protein sequence ID" value="KAH1097342.1"/>
    <property type="molecule type" value="Genomic_DNA"/>
</dbReference>
<keyword evidence="1" id="KW-0812">Transmembrane</keyword>
<proteinExistence type="predicted"/>
<organism evidence="2 3">
    <name type="scientific">Gossypium stocksii</name>
    <dbReference type="NCBI Taxonomy" id="47602"/>
    <lineage>
        <taxon>Eukaryota</taxon>
        <taxon>Viridiplantae</taxon>
        <taxon>Streptophyta</taxon>
        <taxon>Embryophyta</taxon>
        <taxon>Tracheophyta</taxon>
        <taxon>Spermatophyta</taxon>
        <taxon>Magnoliopsida</taxon>
        <taxon>eudicotyledons</taxon>
        <taxon>Gunneridae</taxon>
        <taxon>Pentapetalae</taxon>
        <taxon>rosids</taxon>
        <taxon>malvids</taxon>
        <taxon>Malvales</taxon>
        <taxon>Malvaceae</taxon>
        <taxon>Malvoideae</taxon>
        <taxon>Gossypium</taxon>
    </lineage>
</organism>
<sequence>MIQKEWWCSGVWRVVIVGGVVVIRLLEFSMSEGVFVSMSLKGISMVVSNRHSDEGSRKVPTRNGLVAPATKFKQRKVSVVWDFPPGCSRVAAPIARPSGQATIV</sequence>
<comment type="caution">
    <text evidence="2">The sequence shown here is derived from an EMBL/GenBank/DDBJ whole genome shotgun (WGS) entry which is preliminary data.</text>
</comment>
<evidence type="ECO:0000256" key="1">
    <source>
        <dbReference type="SAM" id="Phobius"/>
    </source>
</evidence>
<accession>A0A9D4A9R3</accession>
<feature type="transmembrane region" description="Helical" evidence="1">
    <location>
        <begin position="6"/>
        <end position="26"/>
    </location>
</feature>
<keyword evidence="3" id="KW-1185">Reference proteome</keyword>
<protein>
    <submittedName>
        <fullName evidence="2">Uncharacterized protein</fullName>
    </submittedName>
</protein>
<evidence type="ECO:0000313" key="2">
    <source>
        <dbReference type="EMBL" id="KAH1097342.1"/>
    </source>
</evidence>
<keyword evidence="1" id="KW-0472">Membrane</keyword>
<reference evidence="2 3" key="1">
    <citation type="journal article" date="2021" name="Plant Biotechnol. J.">
        <title>Multi-omics assisted identification of the key and species-specific regulatory components of drought-tolerant mechanisms in Gossypium stocksii.</title>
        <authorList>
            <person name="Yu D."/>
            <person name="Ke L."/>
            <person name="Zhang D."/>
            <person name="Wu Y."/>
            <person name="Sun Y."/>
            <person name="Mei J."/>
            <person name="Sun J."/>
            <person name="Sun Y."/>
        </authorList>
    </citation>
    <scope>NUCLEOTIDE SEQUENCE [LARGE SCALE GENOMIC DNA]</scope>
    <source>
        <strain evidence="3">cv. E1</strain>
        <tissue evidence="2">Leaf</tissue>
    </source>
</reference>
<dbReference type="AlphaFoldDB" id="A0A9D4A9R3"/>
<dbReference type="Proteomes" id="UP000828251">
    <property type="component" value="Unassembled WGS sequence"/>
</dbReference>
<gene>
    <name evidence="2" type="ORF">J1N35_014263</name>
</gene>
<keyword evidence="1" id="KW-1133">Transmembrane helix</keyword>
<name>A0A9D4A9R3_9ROSI</name>
<evidence type="ECO:0000313" key="3">
    <source>
        <dbReference type="Proteomes" id="UP000828251"/>
    </source>
</evidence>